<dbReference type="EMBL" id="JWSY01000003">
    <property type="protein sequence ID" value="KIC60939.1"/>
    <property type="molecule type" value="Genomic_DNA"/>
</dbReference>
<feature type="transmembrane region" description="Helical" evidence="1">
    <location>
        <begin position="97"/>
        <end position="121"/>
    </location>
</feature>
<feature type="transmembrane region" description="Helical" evidence="1">
    <location>
        <begin position="159"/>
        <end position="180"/>
    </location>
</feature>
<gene>
    <name evidence="2" type="ORF">RM53_02350</name>
</gene>
<dbReference type="RefSeq" id="WP_039244056.1">
    <property type="nucleotide sequence ID" value="NZ_JWSY01000003.1"/>
</dbReference>
<feature type="transmembrane region" description="Helical" evidence="1">
    <location>
        <begin position="14"/>
        <end position="36"/>
    </location>
</feature>
<proteinExistence type="predicted"/>
<dbReference type="STRING" id="172043.RM53_02350"/>
<accession>A0A0B4CI45</accession>
<reference evidence="2 3" key="1">
    <citation type="submission" date="2014-12" db="EMBL/GenBank/DDBJ databases">
        <title>Genome sequencing of Brevundimonas nasdae TPW30.</title>
        <authorList>
            <person name="Tan P.W."/>
            <person name="Chan K.-G."/>
        </authorList>
    </citation>
    <scope>NUCLEOTIDE SEQUENCE [LARGE SCALE GENOMIC DNA]</scope>
    <source>
        <strain evidence="2 3">TPW30</strain>
    </source>
</reference>
<evidence type="ECO:0000256" key="1">
    <source>
        <dbReference type="SAM" id="Phobius"/>
    </source>
</evidence>
<name>A0A0B4CI45_9CAUL</name>
<keyword evidence="1" id="KW-0472">Membrane</keyword>
<protein>
    <submittedName>
        <fullName evidence="2">Uncharacterized protein</fullName>
    </submittedName>
</protein>
<dbReference type="Proteomes" id="UP000031166">
    <property type="component" value="Unassembled WGS sequence"/>
</dbReference>
<feature type="transmembrane region" description="Helical" evidence="1">
    <location>
        <begin position="192"/>
        <end position="211"/>
    </location>
</feature>
<dbReference type="AlphaFoldDB" id="A0A0B4CI45"/>
<evidence type="ECO:0000313" key="3">
    <source>
        <dbReference type="Proteomes" id="UP000031166"/>
    </source>
</evidence>
<keyword evidence="1" id="KW-1133">Transmembrane helix</keyword>
<organism evidence="2 3">
    <name type="scientific">Brevundimonas nasdae</name>
    <dbReference type="NCBI Taxonomy" id="172043"/>
    <lineage>
        <taxon>Bacteria</taxon>
        <taxon>Pseudomonadati</taxon>
        <taxon>Pseudomonadota</taxon>
        <taxon>Alphaproteobacteria</taxon>
        <taxon>Caulobacterales</taxon>
        <taxon>Caulobacteraceae</taxon>
        <taxon>Brevundimonas</taxon>
    </lineage>
</organism>
<keyword evidence="1" id="KW-0812">Transmembrane</keyword>
<evidence type="ECO:0000313" key="2">
    <source>
        <dbReference type="EMBL" id="KIC60939.1"/>
    </source>
</evidence>
<sequence>MKPSTLSPASWPRWVRAFVFGAVFGVIGYGVGAWLARIAPGGFGPTDMDLRWSDGLAMLVGLALVAGSLWALYVSLNPDRLGRMYNLDGPASPDETALARFQALVMGFSGVILTLPVVFSLAGVNPLLGLSAIGLLLVLHTVMNVRVYRQADELLRRAVIEAAAVTFFAGQLVLFLWAAAERLGAAPAITAWDIYAVLMALYLGCSVWISVRRGLA</sequence>
<feature type="transmembrane region" description="Helical" evidence="1">
    <location>
        <begin position="56"/>
        <end position="76"/>
    </location>
</feature>
<feature type="transmembrane region" description="Helical" evidence="1">
    <location>
        <begin position="127"/>
        <end position="147"/>
    </location>
</feature>
<comment type="caution">
    <text evidence="2">The sequence shown here is derived from an EMBL/GenBank/DDBJ whole genome shotgun (WGS) entry which is preliminary data.</text>
</comment>